<keyword evidence="4" id="KW-1185">Reference proteome</keyword>
<dbReference type="Proteomes" id="UP000270094">
    <property type="component" value="Unassembled WGS sequence"/>
</dbReference>
<dbReference type="AlphaFoldDB" id="A0A3P7LF54"/>
<keyword evidence="2" id="KW-0378">Hydrolase</keyword>
<dbReference type="OrthoDB" id="10261598at2759"/>
<dbReference type="PANTHER" id="PTHR10858:SF30">
    <property type="entry name" value="CELL-DEATH-RELATED NUCLEASE 7"/>
    <property type="match status" value="1"/>
</dbReference>
<dbReference type="EMBL" id="UYYB01111842">
    <property type="protein sequence ID" value="VDM81215.1"/>
    <property type="molecule type" value="Genomic_DNA"/>
</dbReference>
<evidence type="ECO:0000256" key="2">
    <source>
        <dbReference type="ARBA" id="ARBA00022801"/>
    </source>
</evidence>
<evidence type="ECO:0000313" key="4">
    <source>
        <dbReference type="Proteomes" id="UP000270094"/>
    </source>
</evidence>
<dbReference type="GO" id="GO:0006309">
    <property type="term" value="P:apoptotic DNA fragmentation"/>
    <property type="evidence" value="ECO:0007669"/>
    <property type="project" value="TreeGrafter"/>
</dbReference>
<evidence type="ECO:0000256" key="1">
    <source>
        <dbReference type="ARBA" id="ARBA00007527"/>
    </source>
</evidence>
<proteinExistence type="inferred from homology"/>
<dbReference type="Pfam" id="PF03265">
    <property type="entry name" value="DNase_II"/>
    <property type="match status" value="1"/>
</dbReference>
<name>A0A3P7LF54_STRVU</name>
<organism evidence="3 4">
    <name type="scientific">Strongylus vulgaris</name>
    <name type="common">Blood worm</name>
    <dbReference type="NCBI Taxonomy" id="40348"/>
    <lineage>
        <taxon>Eukaryota</taxon>
        <taxon>Metazoa</taxon>
        <taxon>Ecdysozoa</taxon>
        <taxon>Nematoda</taxon>
        <taxon>Chromadorea</taxon>
        <taxon>Rhabditida</taxon>
        <taxon>Rhabditina</taxon>
        <taxon>Rhabditomorpha</taxon>
        <taxon>Strongyloidea</taxon>
        <taxon>Strongylidae</taxon>
        <taxon>Strongylus</taxon>
    </lineage>
</organism>
<dbReference type="PANTHER" id="PTHR10858">
    <property type="entry name" value="DEOXYRIBONUCLEASE II"/>
    <property type="match status" value="1"/>
</dbReference>
<sequence>MPFLGKYRYPKAGLRNGQSFFCLSLSSKFLEDVAQYMLCAQVNVYKKNLPEYFKNIAPSLARVVDRKHRLSPVTNTTIGGMQTSGGKKLKAFSKSKTFGKDLWYDLIAMNLKVPMSVETWRNGHAEDIGSSCDKAVPFRNNYAGDRHPQLAVRNAVIAARSIVLSRLAEQA</sequence>
<evidence type="ECO:0000313" key="3">
    <source>
        <dbReference type="EMBL" id="VDM81215.1"/>
    </source>
</evidence>
<comment type="similarity">
    <text evidence="1">Belongs to the DNase II family.</text>
</comment>
<protein>
    <submittedName>
        <fullName evidence="3">Uncharacterized protein</fullName>
    </submittedName>
</protein>
<accession>A0A3P7LF54</accession>
<reference evidence="3 4" key="1">
    <citation type="submission" date="2018-11" db="EMBL/GenBank/DDBJ databases">
        <authorList>
            <consortium name="Pathogen Informatics"/>
        </authorList>
    </citation>
    <scope>NUCLEOTIDE SEQUENCE [LARGE SCALE GENOMIC DNA]</scope>
</reference>
<dbReference type="GO" id="GO:0004531">
    <property type="term" value="F:deoxyribonuclease II activity"/>
    <property type="evidence" value="ECO:0007669"/>
    <property type="project" value="InterPro"/>
</dbReference>
<dbReference type="InterPro" id="IPR004947">
    <property type="entry name" value="DNase_II"/>
</dbReference>
<gene>
    <name evidence="3" type="ORF">SVUK_LOCUS16213</name>
</gene>